<keyword evidence="1" id="KW-0449">Lipoprotein</keyword>
<keyword evidence="2" id="KW-1185">Reference proteome</keyword>
<dbReference type="EMBL" id="JADPMV010000002">
    <property type="protein sequence ID" value="MBS7664093.1"/>
    <property type="molecule type" value="Genomic_DNA"/>
</dbReference>
<dbReference type="Proteomes" id="UP001196601">
    <property type="component" value="Unassembled WGS sequence"/>
</dbReference>
<accession>A0ABS5Q677</accession>
<dbReference type="InterPro" id="IPR010780">
    <property type="entry name" value="DUF1375"/>
</dbReference>
<evidence type="ECO:0000313" key="1">
    <source>
        <dbReference type="EMBL" id="MBS7664093.1"/>
    </source>
</evidence>
<reference evidence="1 2" key="1">
    <citation type="journal article" date="2021" name="Syst. Appl. Microbiol.">
        <title>Pseudomonas lalucatii sp. nov. isolated from Vallgornera, a karstic cave in Mallorca, Western Mediterranean.</title>
        <authorList>
            <person name="Busquets A."/>
            <person name="Mulet M."/>
            <person name="Gomila M."/>
            <person name="Garcia-Valdes E."/>
        </authorList>
    </citation>
    <scope>NUCLEOTIDE SEQUENCE [LARGE SCALE GENOMIC DNA]</scope>
    <source>
        <strain evidence="1 2">R1b54</strain>
    </source>
</reference>
<evidence type="ECO:0000313" key="2">
    <source>
        <dbReference type="Proteomes" id="UP001196601"/>
    </source>
</evidence>
<gene>
    <name evidence="1" type="ORF">I0D00_19380</name>
</gene>
<comment type="caution">
    <text evidence="1">The sequence shown here is derived from an EMBL/GenBank/DDBJ whole genome shotgun (WGS) entry which is preliminary data.</text>
</comment>
<name>A0ABS5Q677_9PSED</name>
<dbReference type="Pfam" id="PF07119">
    <property type="entry name" value="DUF1375"/>
    <property type="match status" value="1"/>
</dbReference>
<proteinExistence type="predicted"/>
<organism evidence="1 2">
    <name type="scientific">Pseudomonas lalucatii</name>
    <dbReference type="NCBI Taxonomy" id="1424203"/>
    <lineage>
        <taxon>Bacteria</taxon>
        <taxon>Pseudomonadati</taxon>
        <taxon>Pseudomonadota</taxon>
        <taxon>Gammaproteobacteria</taxon>
        <taxon>Pseudomonadales</taxon>
        <taxon>Pseudomonadaceae</taxon>
        <taxon>Pseudomonas</taxon>
    </lineage>
</organism>
<sequence length="114" mass="11441">MTEPRRPAGGRGGSPGANPSCRVVGLVLLALLGSGCASVRTLDAAKPGAPVIYAGTRLDWYALNGGCCPLERFGAEAPRHAALDLPASALLDTLLLPFALAVELGVGLGVSGGY</sequence>
<protein>
    <submittedName>
        <fullName evidence="1">YceK/YidQ family lipoprotein</fullName>
    </submittedName>
</protein>